<feature type="chain" id="PRO_5040131787" evidence="6">
    <location>
        <begin position="19"/>
        <end position="164"/>
    </location>
</feature>
<evidence type="ECO:0000256" key="4">
    <source>
        <dbReference type="ARBA" id="ARBA00022989"/>
    </source>
</evidence>
<evidence type="ECO:0000256" key="2">
    <source>
        <dbReference type="ARBA" id="ARBA00008854"/>
    </source>
</evidence>
<organism evidence="7 8">
    <name type="scientific">Flavobacterium panici</name>
    <dbReference type="NCBI Taxonomy" id="2654843"/>
    <lineage>
        <taxon>Bacteria</taxon>
        <taxon>Pseudomonadati</taxon>
        <taxon>Bacteroidota</taxon>
        <taxon>Flavobacteriia</taxon>
        <taxon>Flavobacteriales</taxon>
        <taxon>Flavobacteriaceae</taxon>
        <taxon>Flavobacterium</taxon>
    </lineage>
</organism>
<comment type="caution">
    <text evidence="7">The sequence shown here is derived from an EMBL/GenBank/DDBJ whole genome shotgun (WGS) entry which is preliminary data.</text>
</comment>
<dbReference type="InterPro" id="IPR023353">
    <property type="entry name" value="LemA-like_dom_sf"/>
</dbReference>
<evidence type="ECO:0000256" key="6">
    <source>
        <dbReference type="SAM" id="SignalP"/>
    </source>
</evidence>
<dbReference type="Pfam" id="PF04011">
    <property type="entry name" value="LemA"/>
    <property type="match status" value="1"/>
</dbReference>
<evidence type="ECO:0000256" key="1">
    <source>
        <dbReference type="ARBA" id="ARBA00004167"/>
    </source>
</evidence>
<keyword evidence="4" id="KW-1133">Transmembrane helix</keyword>
<feature type="signal peptide" evidence="6">
    <location>
        <begin position="1"/>
        <end position="18"/>
    </location>
</feature>
<dbReference type="InterPro" id="IPR007156">
    <property type="entry name" value="MamQ_LemA"/>
</dbReference>
<dbReference type="Gene3D" id="1.20.1440.20">
    <property type="entry name" value="LemA-like domain"/>
    <property type="match status" value="1"/>
</dbReference>
<dbReference type="AlphaFoldDB" id="A0A9N8J323"/>
<gene>
    <name evidence="7" type="ORF">FLAPXU55_03108</name>
</gene>
<name>A0A9N8J323_9FLAO</name>
<accession>A0A9N8J323</accession>
<evidence type="ECO:0000256" key="5">
    <source>
        <dbReference type="ARBA" id="ARBA00023136"/>
    </source>
</evidence>
<evidence type="ECO:0000313" key="7">
    <source>
        <dbReference type="EMBL" id="CAC9975395.1"/>
    </source>
</evidence>
<comment type="similarity">
    <text evidence="2">Belongs to the LemA family.</text>
</comment>
<keyword evidence="5" id="KW-0472">Membrane</keyword>
<keyword evidence="6" id="KW-0732">Signal</keyword>
<reference evidence="7 8" key="1">
    <citation type="submission" date="2020-06" db="EMBL/GenBank/DDBJ databases">
        <authorList>
            <person name="Criscuolo A."/>
        </authorList>
    </citation>
    <scope>NUCLEOTIDE SEQUENCE [LARGE SCALE GENOMIC DNA]</scope>
    <source>
        <strain evidence="7">PXU-55</strain>
    </source>
</reference>
<proteinExistence type="inferred from homology"/>
<dbReference type="SUPFAM" id="SSF140478">
    <property type="entry name" value="LemA-like"/>
    <property type="match status" value="1"/>
</dbReference>
<sequence>MKKYYLLFFILLNLNCFSQTDIDTSWKSVKESFIKKTEVLFKLTNKLQKSKKINQSELDKTVINAGKLKAVSEINILNKESVNKVKQANDELNTYLVRILVNLELDFKMKSDKNVIDLTYELAEVENQIFTNIKKYNNICESLNQKTLIFPTSSSNNKPASIKF</sequence>
<dbReference type="EMBL" id="CAIJDE010000048">
    <property type="protein sequence ID" value="CAC9975395.1"/>
    <property type="molecule type" value="Genomic_DNA"/>
</dbReference>
<dbReference type="RefSeq" id="WP_180858840.1">
    <property type="nucleotide sequence ID" value="NZ_CAIJDE010000048.1"/>
</dbReference>
<evidence type="ECO:0000256" key="3">
    <source>
        <dbReference type="ARBA" id="ARBA00022692"/>
    </source>
</evidence>
<protein>
    <submittedName>
        <fullName evidence="7">Uncharacterized protein</fullName>
    </submittedName>
</protein>
<dbReference type="Proteomes" id="UP000533639">
    <property type="component" value="Unassembled WGS sequence"/>
</dbReference>
<dbReference type="GO" id="GO:0016020">
    <property type="term" value="C:membrane"/>
    <property type="evidence" value="ECO:0007669"/>
    <property type="project" value="UniProtKB-SubCell"/>
</dbReference>
<keyword evidence="3" id="KW-0812">Transmembrane</keyword>
<evidence type="ECO:0000313" key="8">
    <source>
        <dbReference type="Proteomes" id="UP000533639"/>
    </source>
</evidence>
<comment type="subcellular location">
    <subcellularLocation>
        <location evidence="1">Membrane</location>
        <topology evidence="1">Single-pass membrane protein</topology>
    </subcellularLocation>
</comment>
<keyword evidence="8" id="KW-1185">Reference proteome</keyword>